<reference evidence="2 3" key="1">
    <citation type="submission" date="2018-06" db="EMBL/GenBank/DDBJ databases">
        <title>Genomic Encyclopedia of Archaeal and Bacterial Type Strains, Phase II (KMG-II): from individual species to whole genera.</title>
        <authorList>
            <person name="Goeker M."/>
        </authorList>
    </citation>
    <scope>NUCLEOTIDE SEQUENCE [LARGE SCALE GENOMIC DNA]</scope>
    <source>
        <strain evidence="2 3">DSM 27372</strain>
    </source>
</reference>
<dbReference type="Pfam" id="PF11276">
    <property type="entry name" value="DUF3078"/>
    <property type="match status" value="1"/>
</dbReference>
<accession>A0A318UJY7</accession>
<comment type="caution">
    <text evidence="2">The sequence shown here is derived from an EMBL/GenBank/DDBJ whole genome shotgun (WGS) entry which is preliminary data.</text>
</comment>
<sequence>MKGFYISVLLLFSVSSTLSAQEIDTVPINTKDLNIRLKRSPLPSRTGTILFKPVRLEPKIVNAKVNYWKTKTSVGINVNQAAFSNNWAGGGVNSLALAGIINYKAEYSKESYSYATEVILNYGKVKNKDQMEKKTVDRIYWDHKAAMQLSKNWYFFSSVTFESQFDKGFYYDRDANGEERATLTSKFMSPGYLTESIGFEYKPVKYFSARLGTGTARQTFVPENARLFAAYDLTFPNNSKTDNYGVARGKTFKNDLGFQVVMNFDKDIFPNINLKSKYLVLVPYDHVGFTNHRLDATLTAKVNRFMSTTLTGVAIYDKNTDSKVQGSQTLSLGVVFVFPR</sequence>
<keyword evidence="1" id="KW-0732">Signal</keyword>
<feature type="chain" id="PRO_5016256313" description="DUF3078 family protein" evidence="1">
    <location>
        <begin position="21"/>
        <end position="340"/>
    </location>
</feature>
<proteinExistence type="predicted"/>
<evidence type="ECO:0008006" key="4">
    <source>
        <dbReference type="Google" id="ProtNLM"/>
    </source>
</evidence>
<dbReference type="OrthoDB" id="1495718at2"/>
<gene>
    <name evidence="2" type="ORF">B0O44_102404</name>
</gene>
<evidence type="ECO:0000256" key="1">
    <source>
        <dbReference type="SAM" id="SignalP"/>
    </source>
</evidence>
<evidence type="ECO:0000313" key="2">
    <source>
        <dbReference type="EMBL" id="PYF75850.1"/>
    </source>
</evidence>
<name>A0A318UJY7_9SPHI</name>
<protein>
    <recommendedName>
        <fullName evidence="4">DUF3078 family protein</fullName>
    </recommendedName>
</protein>
<dbReference type="AlphaFoldDB" id="A0A318UJY7"/>
<organism evidence="2 3">
    <name type="scientific">Pedobacter nutrimenti</name>
    <dbReference type="NCBI Taxonomy" id="1241337"/>
    <lineage>
        <taxon>Bacteria</taxon>
        <taxon>Pseudomonadati</taxon>
        <taxon>Bacteroidota</taxon>
        <taxon>Sphingobacteriia</taxon>
        <taxon>Sphingobacteriales</taxon>
        <taxon>Sphingobacteriaceae</taxon>
        <taxon>Pedobacter</taxon>
    </lineage>
</organism>
<keyword evidence="3" id="KW-1185">Reference proteome</keyword>
<dbReference type="RefSeq" id="WP_110828438.1">
    <property type="nucleotide sequence ID" value="NZ_QKLU01000002.1"/>
</dbReference>
<feature type="signal peptide" evidence="1">
    <location>
        <begin position="1"/>
        <end position="20"/>
    </location>
</feature>
<evidence type="ECO:0000313" key="3">
    <source>
        <dbReference type="Proteomes" id="UP000248198"/>
    </source>
</evidence>
<dbReference type="InterPro" id="IPR021428">
    <property type="entry name" value="DUF3078"/>
</dbReference>
<dbReference type="EMBL" id="QKLU01000002">
    <property type="protein sequence ID" value="PYF75850.1"/>
    <property type="molecule type" value="Genomic_DNA"/>
</dbReference>
<dbReference type="Proteomes" id="UP000248198">
    <property type="component" value="Unassembled WGS sequence"/>
</dbReference>